<dbReference type="InterPro" id="IPR015797">
    <property type="entry name" value="NUDIX_hydrolase-like_dom_sf"/>
</dbReference>
<dbReference type="PANTHER" id="PTHR43736">
    <property type="entry name" value="ADP-RIBOSE PYROPHOSPHATASE"/>
    <property type="match status" value="1"/>
</dbReference>
<evidence type="ECO:0000313" key="5">
    <source>
        <dbReference type="Proteomes" id="UP001597114"/>
    </source>
</evidence>
<dbReference type="EMBL" id="JBHUCO010000045">
    <property type="protein sequence ID" value="MFD1522264.1"/>
    <property type="molecule type" value="Genomic_DNA"/>
</dbReference>
<dbReference type="PROSITE" id="PS00893">
    <property type="entry name" value="NUDIX_BOX"/>
    <property type="match status" value="1"/>
</dbReference>
<sequence length="251" mass="27262">MRGNLFAVAVDLVVLTVRDDRLCVLLVQRPAPPFLDEPALPGGFVRPHEDLLDAATRELMEETGLTVDHHHLEQLGSYAGPDRDPRGRVLTVGHLALLPGLAGPADGFGAWHAVRDVGPLAFDHARILADGVERARAKLEYSTLATSFCPPEFTVSQLRRVYEAVWDTTIDPRNFQRKVTSTPGFLLPTGEKVRTGRGRPGQLFRRGDATALHPPMLREPIPAATRGVHVPAQDRRPEPVGAGVRSGGGLP</sequence>
<organism evidence="4 5">
    <name type="scientific">Pseudonocardia yunnanensis</name>
    <dbReference type="NCBI Taxonomy" id="58107"/>
    <lineage>
        <taxon>Bacteria</taxon>
        <taxon>Bacillati</taxon>
        <taxon>Actinomycetota</taxon>
        <taxon>Actinomycetes</taxon>
        <taxon>Pseudonocardiales</taxon>
        <taxon>Pseudonocardiaceae</taxon>
        <taxon>Pseudonocardia</taxon>
    </lineage>
</organism>
<keyword evidence="5" id="KW-1185">Reference proteome</keyword>
<evidence type="ECO:0000256" key="2">
    <source>
        <dbReference type="SAM" id="MobiDB-lite"/>
    </source>
</evidence>
<evidence type="ECO:0000313" key="4">
    <source>
        <dbReference type="EMBL" id="MFD1522264.1"/>
    </source>
</evidence>
<dbReference type="Gene3D" id="3.90.79.10">
    <property type="entry name" value="Nucleoside Triphosphate Pyrophosphohydrolase"/>
    <property type="match status" value="1"/>
</dbReference>
<dbReference type="Pfam" id="PF00293">
    <property type="entry name" value="NUDIX"/>
    <property type="match status" value="1"/>
</dbReference>
<evidence type="ECO:0000259" key="3">
    <source>
        <dbReference type="PROSITE" id="PS51462"/>
    </source>
</evidence>
<protein>
    <submittedName>
        <fullName evidence="4">NUDIX domain-containing protein</fullName>
    </submittedName>
</protein>
<dbReference type="SUPFAM" id="SSF46785">
    <property type="entry name" value="Winged helix' DNA-binding domain"/>
    <property type="match status" value="1"/>
</dbReference>
<dbReference type="SUPFAM" id="SSF55811">
    <property type="entry name" value="Nudix"/>
    <property type="match status" value="1"/>
</dbReference>
<dbReference type="Proteomes" id="UP001597114">
    <property type="component" value="Unassembled WGS sequence"/>
</dbReference>
<comment type="caution">
    <text evidence="4">The sequence shown here is derived from an EMBL/GenBank/DDBJ whole genome shotgun (WGS) entry which is preliminary data.</text>
</comment>
<dbReference type="InterPro" id="IPR036390">
    <property type="entry name" value="WH_DNA-bd_sf"/>
</dbReference>
<dbReference type="PROSITE" id="PS51462">
    <property type="entry name" value="NUDIX"/>
    <property type="match status" value="1"/>
</dbReference>
<dbReference type="Gene3D" id="1.10.10.10">
    <property type="entry name" value="Winged helix-like DNA-binding domain superfamily/Winged helix DNA-binding domain"/>
    <property type="match status" value="1"/>
</dbReference>
<dbReference type="RefSeq" id="WP_344723635.1">
    <property type="nucleotide sequence ID" value="NZ_BAAAUS010000023.1"/>
</dbReference>
<dbReference type="PANTHER" id="PTHR43736:SF4">
    <property type="entry name" value="SLR1690 PROTEIN"/>
    <property type="match status" value="1"/>
</dbReference>
<dbReference type="InterPro" id="IPR054105">
    <property type="entry name" value="WHD_NrtR"/>
</dbReference>
<dbReference type="InterPro" id="IPR020084">
    <property type="entry name" value="NUDIX_hydrolase_CS"/>
</dbReference>
<feature type="region of interest" description="Disordered" evidence="2">
    <location>
        <begin position="181"/>
        <end position="206"/>
    </location>
</feature>
<keyword evidence="1" id="KW-0378">Hydrolase</keyword>
<feature type="domain" description="Nudix hydrolase" evidence="3">
    <location>
        <begin position="5"/>
        <end position="142"/>
    </location>
</feature>
<evidence type="ECO:0000256" key="1">
    <source>
        <dbReference type="ARBA" id="ARBA00022801"/>
    </source>
</evidence>
<dbReference type="Pfam" id="PF21906">
    <property type="entry name" value="WHD_NrtR"/>
    <property type="match status" value="1"/>
</dbReference>
<reference evidence="5" key="1">
    <citation type="journal article" date="2019" name="Int. J. Syst. Evol. Microbiol.">
        <title>The Global Catalogue of Microorganisms (GCM) 10K type strain sequencing project: providing services to taxonomists for standard genome sequencing and annotation.</title>
        <authorList>
            <consortium name="The Broad Institute Genomics Platform"/>
            <consortium name="The Broad Institute Genome Sequencing Center for Infectious Disease"/>
            <person name="Wu L."/>
            <person name="Ma J."/>
        </authorList>
    </citation>
    <scope>NUCLEOTIDE SEQUENCE [LARGE SCALE GENOMIC DNA]</scope>
    <source>
        <strain evidence="5">CCM 7043</strain>
    </source>
</reference>
<name>A0ABW4F724_9PSEU</name>
<proteinExistence type="predicted"/>
<feature type="region of interest" description="Disordered" evidence="2">
    <location>
        <begin position="228"/>
        <end position="251"/>
    </location>
</feature>
<gene>
    <name evidence="4" type="ORF">ACFSJD_32530</name>
</gene>
<dbReference type="InterPro" id="IPR036388">
    <property type="entry name" value="WH-like_DNA-bd_sf"/>
</dbReference>
<dbReference type="CDD" id="cd18873">
    <property type="entry name" value="NUDIX_NadM_like"/>
    <property type="match status" value="1"/>
</dbReference>
<dbReference type="InterPro" id="IPR000086">
    <property type="entry name" value="NUDIX_hydrolase_dom"/>
</dbReference>
<accession>A0ABW4F724</accession>